<dbReference type="KEGG" id="gni:GNIT_1247"/>
<evidence type="ECO:0000313" key="8">
    <source>
        <dbReference type="EMBL" id="AEP29371.1"/>
    </source>
</evidence>
<dbReference type="InterPro" id="IPR044068">
    <property type="entry name" value="CB"/>
</dbReference>
<evidence type="ECO:0000256" key="4">
    <source>
        <dbReference type="ARBA" id="ARBA00023172"/>
    </source>
</evidence>
<evidence type="ECO:0008006" key="10">
    <source>
        <dbReference type="Google" id="ProtNLM"/>
    </source>
</evidence>
<accession>G4QKY1</accession>
<dbReference type="Gene3D" id="1.10.443.10">
    <property type="entry name" value="Intergrase catalytic core"/>
    <property type="match status" value="1"/>
</dbReference>
<name>G4QKY1_GLANF</name>
<dbReference type="Pfam" id="PF00589">
    <property type="entry name" value="Phage_integrase"/>
    <property type="match status" value="1"/>
</dbReference>
<dbReference type="InterPro" id="IPR010998">
    <property type="entry name" value="Integrase_recombinase_N"/>
</dbReference>
<feature type="domain" description="Core-binding (CB)" evidence="7">
    <location>
        <begin position="241"/>
        <end position="334"/>
    </location>
</feature>
<dbReference type="STRING" id="1085623.GNIT_1247"/>
<sequence>MGVIKQIDYVTSASHFVASLQTADYEEARWLALFIKSKLMESNEMDISRNAFQNDKESLVRLNMCGKDEEHMFLNHERKRLRPNVMFTKALKERFNELLRAGKAMIEFELDSGVVIPKPILKEDRNDFKLHCEESTPRAFKVALLEGLVPSIQNDNGGDALFQNDNGKQFAACLSMLNTLICKLTEYREERDDFALHEEVEQEPSLESQRDVNNAVKLFDSMRNGFDEHQRAERLKQDAYFSLEYQAAAFLNEKKGDVAAKTFKKYERSFSLLRELFPDGMDLREFNKAQTQLVKDMLSNLDKHQNVGKKGGSLSPKTKNSMLSNYHSFFAWLEDNASIDIRNPFSRVSFSKQKNAPKRRSFTSFEVKKILLYGFDHGSEAREFRIDAFWYPKVALYTGMRLNELSALPISHIKQNDDGIWYFDLVGLDVKNEASERTVPIAQHLLDLGILQYIEGLKAKGEIYLFPQIRKGVSMPGSAGWGDPISRWFNRTVLKNIGIDTDAEFTKRALISFHSMRRTLISTCVTNGEEHYLIKRIVGHSVEDDITLSVYADMDQIPLARLKEVLDKNLTWHKREVNMNQAVTSTFRLFEKWDISDEQKSALLGVPCSIPLSRVRTEPESFSAFSPDLKDRCILLLDINAKLEEVFSNPQNVAGYMMMFNHNTPFMGSMPIELACSSLKGLKMTHQAIASFANSIG</sequence>
<keyword evidence="3 5" id="KW-0238">DNA-binding</keyword>
<dbReference type="EMBL" id="CP003060">
    <property type="protein sequence ID" value="AEP29371.1"/>
    <property type="molecule type" value="Genomic_DNA"/>
</dbReference>
<comment type="similarity">
    <text evidence="1">Belongs to the 'phage' integrase family.</text>
</comment>
<organism evidence="8 9">
    <name type="scientific">Glaciecola nitratireducens (strain JCM 12485 / KCTC 12276 / FR1064)</name>
    <dbReference type="NCBI Taxonomy" id="1085623"/>
    <lineage>
        <taxon>Bacteria</taxon>
        <taxon>Pseudomonadati</taxon>
        <taxon>Pseudomonadota</taxon>
        <taxon>Gammaproteobacteria</taxon>
        <taxon>Alteromonadales</taxon>
        <taxon>Alteromonadaceae</taxon>
        <taxon>Brumicola</taxon>
    </lineage>
</organism>
<reference evidence="8 9" key="1">
    <citation type="journal article" date="2011" name="J. Bacteriol.">
        <title>Complete genome sequence of seawater bacterium Glaciecola nitratireducens FR1064T.</title>
        <authorList>
            <person name="Bian F."/>
            <person name="Qin Q.L."/>
            <person name="Xie B.B."/>
            <person name="Shu Y.L."/>
            <person name="Zhang X.Y."/>
            <person name="Yu Y."/>
            <person name="Chen B."/>
            <person name="Chen X.L."/>
            <person name="Zhou B.C."/>
            <person name="Zhang Y.Z."/>
        </authorList>
    </citation>
    <scope>NUCLEOTIDE SEQUENCE [LARGE SCALE GENOMIC DNA]</scope>
    <source>
        <strain evidence="9">JCM 12485 / KCTC 12276 / FR1064</strain>
    </source>
</reference>
<evidence type="ECO:0000256" key="2">
    <source>
        <dbReference type="ARBA" id="ARBA00022908"/>
    </source>
</evidence>
<evidence type="ECO:0000259" key="6">
    <source>
        <dbReference type="PROSITE" id="PS51898"/>
    </source>
</evidence>
<evidence type="ECO:0000313" key="9">
    <source>
        <dbReference type="Proteomes" id="UP000009282"/>
    </source>
</evidence>
<gene>
    <name evidence="8" type="ordered locus">GNIT_1247</name>
</gene>
<dbReference type="eggNOG" id="COG0582">
    <property type="taxonomic scope" value="Bacteria"/>
</dbReference>
<evidence type="ECO:0000256" key="5">
    <source>
        <dbReference type="PROSITE-ProRule" id="PRU01248"/>
    </source>
</evidence>
<dbReference type="GO" id="GO:0015074">
    <property type="term" value="P:DNA integration"/>
    <property type="evidence" value="ECO:0007669"/>
    <property type="project" value="UniProtKB-KW"/>
</dbReference>
<dbReference type="GO" id="GO:0006310">
    <property type="term" value="P:DNA recombination"/>
    <property type="evidence" value="ECO:0007669"/>
    <property type="project" value="UniProtKB-KW"/>
</dbReference>
<dbReference type="InterPro" id="IPR013762">
    <property type="entry name" value="Integrase-like_cat_sf"/>
</dbReference>
<protein>
    <recommendedName>
        <fullName evidence="10">Tyr recombinase domain-containing protein</fullName>
    </recommendedName>
</protein>
<keyword evidence="2" id="KW-0229">DNA integration</keyword>
<dbReference type="AlphaFoldDB" id="G4QKY1"/>
<dbReference type="PANTHER" id="PTHR30349:SF41">
    <property type="entry name" value="INTEGRASE_RECOMBINASE PROTEIN MJ0367-RELATED"/>
    <property type="match status" value="1"/>
</dbReference>
<evidence type="ECO:0000256" key="3">
    <source>
        <dbReference type="ARBA" id="ARBA00023125"/>
    </source>
</evidence>
<dbReference type="InterPro" id="IPR050090">
    <property type="entry name" value="Tyrosine_recombinase_XerCD"/>
</dbReference>
<dbReference type="HOGENOM" id="CLU_395235_0_0_6"/>
<dbReference type="PROSITE" id="PS51900">
    <property type="entry name" value="CB"/>
    <property type="match status" value="1"/>
</dbReference>
<dbReference type="PROSITE" id="PS51898">
    <property type="entry name" value="TYR_RECOMBINASE"/>
    <property type="match status" value="1"/>
</dbReference>
<evidence type="ECO:0000259" key="7">
    <source>
        <dbReference type="PROSITE" id="PS51900"/>
    </source>
</evidence>
<dbReference type="Proteomes" id="UP000009282">
    <property type="component" value="Chromosome"/>
</dbReference>
<dbReference type="Gene3D" id="1.10.150.130">
    <property type="match status" value="1"/>
</dbReference>
<evidence type="ECO:0000256" key="1">
    <source>
        <dbReference type="ARBA" id="ARBA00008857"/>
    </source>
</evidence>
<dbReference type="InterPro" id="IPR011010">
    <property type="entry name" value="DNA_brk_join_enz"/>
</dbReference>
<keyword evidence="9" id="KW-1185">Reference proteome</keyword>
<dbReference type="SUPFAM" id="SSF56349">
    <property type="entry name" value="DNA breaking-rejoining enzymes"/>
    <property type="match status" value="1"/>
</dbReference>
<dbReference type="PANTHER" id="PTHR30349">
    <property type="entry name" value="PHAGE INTEGRASE-RELATED"/>
    <property type="match status" value="1"/>
</dbReference>
<keyword evidence="4" id="KW-0233">DNA recombination</keyword>
<proteinExistence type="inferred from homology"/>
<dbReference type="InterPro" id="IPR002104">
    <property type="entry name" value="Integrase_catalytic"/>
</dbReference>
<dbReference type="GO" id="GO:0003677">
    <property type="term" value="F:DNA binding"/>
    <property type="evidence" value="ECO:0007669"/>
    <property type="project" value="UniProtKB-UniRule"/>
</dbReference>
<feature type="domain" description="Tyr recombinase" evidence="6">
    <location>
        <begin position="357"/>
        <end position="567"/>
    </location>
</feature>